<comment type="similarity">
    <text evidence="1 3">Belongs to the UDP-glycosyltransferase family.</text>
</comment>
<dbReference type="FunFam" id="3.40.50.2000:FF:000055">
    <property type="entry name" value="Glycosyltransferase"/>
    <property type="match status" value="1"/>
</dbReference>
<dbReference type="PANTHER" id="PTHR11926">
    <property type="entry name" value="GLUCOSYL/GLUCURONOSYL TRANSFERASES"/>
    <property type="match status" value="1"/>
</dbReference>
<organism evidence="5 6">
    <name type="scientific">Ilex paraguariensis</name>
    <name type="common">yerba mate</name>
    <dbReference type="NCBI Taxonomy" id="185542"/>
    <lineage>
        <taxon>Eukaryota</taxon>
        <taxon>Viridiplantae</taxon>
        <taxon>Streptophyta</taxon>
        <taxon>Embryophyta</taxon>
        <taxon>Tracheophyta</taxon>
        <taxon>Spermatophyta</taxon>
        <taxon>Magnoliopsida</taxon>
        <taxon>eudicotyledons</taxon>
        <taxon>Gunneridae</taxon>
        <taxon>Pentapetalae</taxon>
        <taxon>asterids</taxon>
        <taxon>campanulids</taxon>
        <taxon>Aquifoliales</taxon>
        <taxon>Aquifoliaceae</taxon>
        <taxon>Ilex</taxon>
    </lineage>
</organism>
<gene>
    <name evidence="5" type="ORF">ILEXP_LOCUS32105</name>
</gene>
<evidence type="ECO:0000256" key="4">
    <source>
        <dbReference type="RuleBase" id="RU362057"/>
    </source>
</evidence>
<evidence type="ECO:0000313" key="5">
    <source>
        <dbReference type="EMBL" id="CAK9163140.1"/>
    </source>
</evidence>
<dbReference type="AlphaFoldDB" id="A0ABC8T4Y6"/>
<dbReference type="EMBL" id="CAUOFW020003959">
    <property type="protein sequence ID" value="CAK9163140.1"/>
    <property type="molecule type" value="Genomic_DNA"/>
</dbReference>
<sequence>MGSTSTSTSTPFPAADKPHAVCIPYPAQGHINPMLKLAKLLHHRGFHITFVNTEYNHRRLLKSRGPNSLDGLPDFSFDTIPDSLPFSDADATQDIPSLSESTSKNCLTHFCNLLSKLNDTSSSDVPPVSCIVSDGCMSFTLKAAERFGLPEVMFWTPSACGVLAYTQYRHLVERGFTPLKDMSYVTNGYLETIVDWVPGIKDIRLRDFPSFIRTTNPDDIMLNFLITEVAGITKTTAIVLNTFDALEHDVLEALSTMHPRIYTIGPIHLMLEQIQDNRLKSISSNLWKEDTTCIEWLNNKQPNSVLYVNFGSVTVMTAQQLTEFAWGLANSKKPFLWIIRPDIVVGDSAMLPPEFVMETEERGMLASWCPQEQVLNHPAIGGFLTHCGWNSTLESVCGGVPVICWPFFAEQPTNCRYSCVEWGIGMEIDNDVKRDEVEGLVGELMEGQKGKEMKRRAMDWKNKAEEATRPGGSSHMNLEKLFSEVLLPK</sequence>
<keyword evidence="3" id="KW-0328">Glycosyltransferase</keyword>
<dbReference type="PANTHER" id="PTHR11926:SF1498">
    <property type="entry name" value="GLYCOSYLTRANSFERASE"/>
    <property type="match status" value="1"/>
</dbReference>
<keyword evidence="2 3" id="KW-0808">Transferase</keyword>
<dbReference type="Gene3D" id="3.40.50.2000">
    <property type="entry name" value="Glycogen Phosphorylase B"/>
    <property type="match status" value="2"/>
</dbReference>
<dbReference type="GO" id="GO:0035251">
    <property type="term" value="F:UDP-glucosyltransferase activity"/>
    <property type="evidence" value="ECO:0007669"/>
    <property type="project" value="UniProtKB-ARBA"/>
</dbReference>
<reference evidence="5 6" key="1">
    <citation type="submission" date="2024-02" db="EMBL/GenBank/DDBJ databases">
        <authorList>
            <person name="Vignale AGUSTIN F."/>
            <person name="Sosa J E."/>
            <person name="Modenutti C."/>
        </authorList>
    </citation>
    <scope>NUCLEOTIDE SEQUENCE [LARGE SCALE GENOMIC DNA]</scope>
</reference>
<name>A0ABC8T4Y6_9AQUA</name>
<proteinExistence type="inferred from homology"/>
<dbReference type="PROSITE" id="PS00375">
    <property type="entry name" value="UDPGT"/>
    <property type="match status" value="1"/>
</dbReference>
<keyword evidence="6" id="KW-1185">Reference proteome</keyword>
<dbReference type="InterPro" id="IPR002213">
    <property type="entry name" value="UDP_glucos_trans"/>
</dbReference>
<accession>A0ABC8T4Y6</accession>
<dbReference type="Proteomes" id="UP001642360">
    <property type="component" value="Unassembled WGS sequence"/>
</dbReference>
<dbReference type="Pfam" id="PF00201">
    <property type="entry name" value="UDPGT"/>
    <property type="match status" value="1"/>
</dbReference>
<dbReference type="SUPFAM" id="SSF53756">
    <property type="entry name" value="UDP-Glycosyltransferase/glycogen phosphorylase"/>
    <property type="match status" value="1"/>
</dbReference>
<evidence type="ECO:0000313" key="6">
    <source>
        <dbReference type="Proteomes" id="UP001642360"/>
    </source>
</evidence>
<protein>
    <recommendedName>
        <fullName evidence="4">Glycosyltransferase</fullName>
        <ecNumber evidence="4">2.4.1.-</ecNumber>
    </recommendedName>
</protein>
<dbReference type="EC" id="2.4.1.-" evidence="4"/>
<dbReference type="InterPro" id="IPR035595">
    <property type="entry name" value="UDP_glycos_trans_CS"/>
</dbReference>
<dbReference type="FunFam" id="3.40.50.2000:FF:000027">
    <property type="entry name" value="Glycosyltransferase"/>
    <property type="match status" value="1"/>
</dbReference>
<dbReference type="CDD" id="cd03784">
    <property type="entry name" value="GT1_Gtf-like"/>
    <property type="match status" value="1"/>
</dbReference>
<evidence type="ECO:0000256" key="1">
    <source>
        <dbReference type="ARBA" id="ARBA00009995"/>
    </source>
</evidence>
<evidence type="ECO:0000256" key="3">
    <source>
        <dbReference type="RuleBase" id="RU003718"/>
    </source>
</evidence>
<evidence type="ECO:0000256" key="2">
    <source>
        <dbReference type="ARBA" id="ARBA00022679"/>
    </source>
</evidence>
<comment type="caution">
    <text evidence="5">The sequence shown here is derived from an EMBL/GenBank/DDBJ whole genome shotgun (WGS) entry which is preliminary data.</text>
</comment>